<feature type="transmembrane region" description="Helical" evidence="5">
    <location>
        <begin position="174"/>
        <end position="195"/>
    </location>
</feature>
<dbReference type="GO" id="GO:0016020">
    <property type="term" value="C:membrane"/>
    <property type="evidence" value="ECO:0007669"/>
    <property type="project" value="UniProtKB-SubCell"/>
</dbReference>
<evidence type="ECO:0000256" key="2">
    <source>
        <dbReference type="ARBA" id="ARBA00022692"/>
    </source>
</evidence>
<gene>
    <name evidence="7" type="ORF">FOB72_08865</name>
</gene>
<feature type="transmembrane region" description="Helical" evidence="5">
    <location>
        <begin position="276"/>
        <end position="300"/>
    </location>
</feature>
<dbReference type="Pfam" id="PF07690">
    <property type="entry name" value="MFS_1"/>
    <property type="match status" value="1"/>
</dbReference>
<feature type="transmembrane region" description="Helical" evidence="5">
    <location>
        <begin position="312"/>
        <end position="333"/>
    </location>
</feature>
<feature type="transmembrane region" description="Helical" evidence="5">
    <location>
        <begin position="340"/>
        <end position="362"/>
    </location>
</feature>
<dbReference type="OrthoDB" id="9807274at2"/>
<keyword evidence="2 5" id="KW-0812">Transmembrane</keyword>
<dbReference type="CDD" id="cd17321">
    <property type="entry name" value="MFS_MMR_MDR_like"/>
    <property type="match status" value="1"/>
</dbReference>
<organism evidence="7 8">
    <name type="scientific">Cupriavidus pauculus</name>
    <dbReference type="NCBI Taxonomy" id="82633"/>
    <lineage>
        <taxon>Bacteria</taxon>
        <taxon>Pseudomonadati</taxon>
        <taxon>Pseudomonadota</taxon>
        <taxon>Betaproteobacteria</taxon>
        <taxon>Burkholderiales</taxon>
        <taxon>Burkholderiaceae</taxon>
        <taxon>Cupriavidus</taxon>
    </lineage>
</organism>
<feature type="domain" description="Major facilitator superfamily (MFS) profile" evidence="6">
    <location>
        <begin position="16"/>
        <end position="472"/>
    </location>
</feature>
<name>A0A5P2H2G2_9BURK</name>
<feature type="transmembrane region" description="Helical" evidence="5">
    <location>
        <begin position="445"/>
        <end position="467"/>
    </location>
</feature>
<feature type="transmembrane region" description="Helical" evidence="5">
    <location>
        <begin position="16"/>
        <end position="38"/>
    </location>
</feature>
<evidence type="ECO:0000313" key="7">
    <source>
        <dbReference type="EMBL" id="QET02141.1"/>
    </source>
</evidence>
<dbReference type="InterPro" id="IPR011701">
    <property type="entry name" value="MFS"/>
</dbReference>
<evidence type="ECO:0000256" key="1">
    <source>
        <dbReference type="ARBA" id="ARBA00004141"/>
    </source>
</evidence>
<dbReference type="RefSeq" id="WP_150372183.1">
    <property type="nucleotide sequence ID" value="NZ_CP044065.1"/>
</dbReference>
<protein>
    <submittedName>
        <fullName evidence="7">MFS transporter</fullName>
    </submittedName>
</protein>
<keyword evidence="3 5" id="KW-1133">Transmembrane helix</keyword>
<dbReference type="InterPro" id="IPR020846">
    <property type="entry name" value="MFS_dom"/>
</dbReference>
<feature type="transmembrane region" description="Helical" evidence="5">
    <location>
        <begin position="50"/>
        <end position="70"/>
    </location>
</feature>
<dbReference type="Gene3D" id="1.20.1250.20">
    <property type="entry name" value="MFS general substrate transporter like domains"/>
    <property type="match status" value="1"/>
</dbReference>
<dbReference type="EMBL" id="CP044065">
    <property type="protein sequence ID" value="QET02141.1"/>
    <property type="molecule type" value="Genomic_DNA"/>
</dbReference>
<proteinExistence type="predicted"/>
<dbReference type="PROSITE" id="PS50850">
    <property type="entry name" value="MFS"/>
    <property type="match status" value="1"/>
</dbReference>
<accession>A0A5P2H2G2</accession>
<feature type="transmembrane region" description="Helical" evidence="5">
    <location>
        <begin position="114"/>
        <end position="132"/>
    </location>
</feature>
<feature type="transmembrane region" description="Helical" evidence="5">
    <location>
        <begin position="82"/>
        <end position="108"/>
    </location>
</feature>
<dbReference type="AlphaFoldDB" id="A0A5P2H2G2"/>
<dbReference type="PRINTS" id="PR01036">
    <property type="entry name" value="TCRTETB"/>
</dbReference>
<dbReference type="InterPro" id="IPR036259">
    <property type="entry name" value="MFS_trans_sf"/>
</dbReference>
<evidence type="ECO:0000313" key="8">
    <source>
        <dbReference type="Proteomes" id="UP000322822"/>
    </source>
</evidence>
<dbReference type="Proteomes" id="UP000322822">
    <property type="component" value="Chromosome 1"/>
</dbReference>
<dbReference type="Gene3D" id="1.20.1720.10">
    <property type="entry name" value="Multidrug resistance protein D"/>
    <property type="match status" value="1"/>
</dbReference>
<dbReference type="PANTHER" id="PTHR42718">
    <property type="entry name" value="MAJOR FACILITATOR SUPERFAMILY MULTIDRUG TRANSPORTER MFSC"/>
    <property type="match status" value="1"/>
</dbReference>
<sequence length="493" mass="50526">MSTTALTTSSTRRWSAFAVLLVGAFLPPLDFFIVNVALPSIQSDLHTSAAELQLVISGYAAAYAVFLITGGRLGDLFGRRKIFLLGVAGFGLTSVICGLATSPLLLILGRVVQGLSAAAMAPQGLASIHALFPEKERARALGLYGAAVGLAAVAAQALGGALISADIFHLEWRIIFLINLPVVVGVLIFGLPLLPDVRGDSPAPVDRIGVLLCALALGLLIVPLIEGRELGWPWWACAMLVACPVAAVAFCRYEVAYARRGGVPLISMDLIRRPGLMSGLTGVLFFYVVSAFFLTFSVYLQGALGMSPLETGLVFLPFGVGAFIGPLTTPLAIRLFGDRVPAIGMMLEVAGCALLAALVAGAPGQMPAHLPLIAAVGLLGFGQGWALPTLVRAIINRAPASGSGMIAGITNSALQISAALGVAVIGGIFFSVAGTTPSPATLARALVVAMSCVGGSLIVAAVLSMVASRSSIHAASRPASVAQGPLEVRSGSD</sequence>
<feature type="transmembrane region" description="Helical" evidence="5">
    <location>
        <begin position="368"/>
        <end position="391"/>
    </location>
</feature>
<dbReference type="PANTHER" id="PTHR42718:SF39">
    <property type="entry name" value="ACTINORHODIN TRANSPORTER-RELATED"/>
    <property type="match status" value="1"/>
</dbReference>
<evidence type="ECO:0000259" key="6">
    <source>
        <dbReference type="PROSITE" id="PS50850"/>
    </source>
</evidence>
<feature type="transmembrane region" description="Helical" evidence="5">
    <location>
        <begin position="232"/>
        <end position="255"/>
    </location>
</feature>
<feature type="transmembrane region" description="Helical" evidence="5">
    <location>
        <begin position="144"/>
        <end position="168"/>
    </location>
</feature>
<comment type="subcellular location">
    <subcellularLocation>
        <location evidence="1">Membrane</location>
        <topology evidence="1">Multi-pass membrane protein</topology>
    </subcellularLocation>
</comment>
<dbReference type="SUPFAM" id="SSF103473">
    <property type="entry name" value="MFS general substrate transporter"/>
    <property type="match status" value="1"/>
</dbReference>
<reference evidence="7 8" key="1">
    <citation type="submission" date="2019-09" db="EMBL/GenBank/DDBJ databases">
        <title>FDA dAtabase for Regulatory Grade micrObial Sequences (FDA-ARGOS): Supporting development and validation of Infectious Disease Dx tests.</title>
        <authorList>
            <person name="Sciortino C."/>
            <person name="Tallon L."/>
            <person name="Sadzewicz L."/>
            <person name="Vavikolanu K."/>
            <person name="Mehta A."/>
            <person name="Aluvathingal J."/>
            <person name="Nadendla S."/>
            <person name="Nandy P."/>
            <person name="Geyer C."/>
            <person name="Yan Y."/>
            <person name="Sichtig H."/>
        </authorList>
    </citation>
    <scope>NUCLEOTIDE SEQUENCE [LARGE SCALE GENOMIC DNA]</scope>
    <source>
        <strain evidence="7 8">FDAARGOS_664</strain>
    </source>
</reference>
<evidence type="ECO:0000256" key="5">
    <source>
        <dbReference type="SAM" id="Phobius"/>
    </source>
</evidence>
<evidence type="ECO:0000256" key="4">
    <source>
        <dbReference type="ARBA" id="ARBA00023136"/>
    </source>
</evidence>
<evidence type="ECO:0000256" key="3">
    <source>
        <dbReference type="ARBA" id="ARBA00022989"/>
    </source>
</evidence>
<dbReference type="GO" id="GO:0022857">
    <property type="term" value="F:transmembrane transporter activity"/>
    <property type="evidence" value="ECO:0007669"/>
    <property type="project" value="InterPro"/>
</dbReference>
<keyword evidence="4 5" id="KW-0472">Membrane</keyword>
<feature type="transmembrane region" description="Helical" evidence="5">
    <location>
        <begin position="412"/>
        <end position="433"/>
    </location>
</feature>
<feature type="transmembrane region" description="Helical" evidence="5">
    <location>
        <begin position="207"/>
        <end position="226"/>
    </location>
</feature>